<dbReference type="InterPro" id="IPR005039">
    <property type="entry name" value="Ant_C"/>
</dbReference>
<dbReference type="RefSeq" id="WP_076002713.1">
    <property type="nucleotide sequence ID" value="NZ_CP019058.1"/>
</dbReference>
<evidence type="ECO:0000313" key="2">
    <source>
        <dbReference type="EMBL" id="APW18506.1"/>
    </source>
</evidence>
<dbReference type="SMART" id="SM01040">
    <property type="entry name" value="Bro-N"/>
    <property type="match status" value="1"/>
</dbReference>
<reference evidence="3" key="3">
    <citation type="journal article" date="2021" name="Pathogens">
        <title>Discrimination of Gardnerella Species by Combining MALDI-TOF Protein Profile, Chaperonin cpn60 Sequences, and Phenotypic Characteristics.</title>
        <authorList>
            <person name="Bulavaite A."/>
            <person name="Maier T."/>
            <person name="Pleckaityte M."/>
        </authorList>
    </citation>
    <scope>NUCLEOTIDE SEQUENCE</scope>
    <source>
        <strain evidence="3">GV37</strain>
    </source>
</reference>
<sequence>MNELQVFNNVELGSVRTTVVDGIPYFVGKDVAEILGYRDTSDALKRHVDEDDKLTRCFTDSGQNREMYVINESGLYSLILRSQLPKACQFKRWVTSQVLPSIRKHGMYATEELINNPDMAIAVFNALKEERAKREALELTTAVQKQQIAELKPKASYYDVVLKCKDIISMRVIAKDYGKSAQWMNNFLHDLGVQYKQSDIWLLYQKYANQEYTKSRTNTYEDSNGVTHSKMHTYWTQKGRLFIYHLMTQHGIYPLIEQEAKDE</sequence>
<dbReference type="EMBL" id="CP019058">
    <property type="protein sequence ID" value="APW18762.1"/>
    <property type="molecule type" value="Genomic_DNA"/>
</dbReference>
<reference evidence="4" key="1">
    <citation type="submission" date="2017-01" db="EMBL/GenBank/DDBJ databases">
        <title>Gardnerella vaginalis bacteremia associated with severe acute encephalopathy in a young female patient: Case Report and characterization of the isolate.</title>
        <authorList>
            <person name="Tankovic J."/>
            <person name="Timinskas A."/>
            <person name="Zilnyte M."/>
            <person name="Janulaitiene M."/>
            <person name="Zvirbliene A."/>
            <person name="Pleckaityte M."/>
        </authorList>
    </citation>
    <scope>NUCLEOTIDE SEQUENCE [LARGE SCALE GENOMIC DNA]</scope>
    <source>
        <strain evidence="4">GV37</strain>
    </source>
</reference>
<dbReference type="InterPro" id="IPR003497">
    <property type="entry name" value="BRO_N_domain"/>
</dbReference>
<feature type="domain" description="Bro-N" evidence="1">
    <location>
        <begin position="1"/>
        <end position="106"/>
    </location>
</feature>
<dbReference type="PANTHER" id="PTHR36180">
    <property type="entry name" value="DNA-BINDING PROTEIN-RELATED-RELATED"/>
    <property type="match status" value="1"/>
</dbReference>
<dbReference type="Pfam" id="PF03374">
    <property type="entry name" value="ANT"/>
    <property type="match status" value="1"/>
</dbReference>
<dbReference type="Proteomes" id="UP000186260">
    <property type="component" value="Chromosome"/>
</dbReference>
<dbReference type="PROSITE" id="PS51750">
    <property type="entry name" value="BRO_N"/>
    <property type="match status" value="1"/>
</dbReference>
<keyword evidence="4" id="KW-1185">Reference proteome</keyword>
<dbReference type="PANTHER" id="PTHR36180:SF2">
    <property type="entry name" value="BRO FAMILY PROTEIN"/>
    <property type="match status" value="1"/>
</dbReference>
<accession>A0ABM6GJA4</accession>
<reference evidence="3" key="2">
    <citation type="submission" date="2017-01" db="EMBL/GenBank/DDBJ databases">
        <authorList>
            <person name="Timinskas A."/>
        </authorList>
    </citation>
    <scope>NUCLEOTIDE SEQUENCE</scope>
    <source>
        <strain evidence="3">GV37</strain>
    </source>
</reference>
<gene>
    <name evidence="2" type="ORF">BVL65_02675</name>
    <name evidence="3" type="ORF">BVL65_04175</name>
</gene>
<dbReference type="Pfam" id="PF02498">
    <property type="entry name" value="Bro-N"/>
    <property type="match status" value="1"/>
</dbReference>
<evidence type="ECO:0000313" key="3">
    <source>
        <dbReference type="EMBL" id="APW18762.1"/>
    </source>
</evidence>
<dbReference type="EMBL" id="CP019058">
    <property type="protein sequence ID" value="APW18506.1"/>
    <property type="molecule type" value="Genomic_DNA"/>
</dbReference>
<evidence type="ECO:0000313" key="4">
    <source>
        <dbReference type="Proteomes" id="UP000186260"/>
    </source>
</evidence>
<organism evidence="3 4">
    <name type="scientific">Gardnerella swidsinskii</name>
    <dbReference type="NCBI Taxonomy" id="2792979"/>
    <lineage>
        <taxon>Bacteria</taxon>
        <taxon>Bacillati</taxon>
        <taxon>Actinomycetota</taxon>
        <taxon>Actinomycetes</taxon>
        <taxon>Bifidobacteriales</taxon>
        <taxon>Bifidobacteriaceae</taxon>
        <taxon>Gardnerella</taxon>
    </lineage>
</organism>
<proteinExistence type="predicted"/>
<protein>
    <submittedName>
        <fullName evidence="3">Phage antirepressor</fullName>
    </submittedName>
</protein>
<evidence type="ECO:0000259" key="1">
    <source>
        <dbReference type="PROSITE" id="PS51750"/>
    </source>
</evidence>
<name>A0ABM6GJA4_9BIFI</name>